<feature type="transmembrane region" description="Helical" evidence="3">
    <location>
        <begin position="232"/>
        <end position="248"/>
    </location>
</feature>
<name>A0ABP5BC78_9PSEU</name>
<dbReference type="EMBL" id="BAAANN010000001">
    <property type="protein sequence ID" value="GAA1938481.1"/>
    <property type="molecule type" value="Genomic_DNA"/>
</dbReference>
<evidence type="ECO:0000256" key="3">
    <source>
        <dbReference type="SAM" id="Phobius"/>
    </source>
</evidence>
<dbReference type="Proteomes" id="UP001501116">
    <property type="component" value="Unassembled WGS sequence"/>
</dbReference>
<evidence type="ECO:0000256" key="2">
    <source>
        <dbReference type="ARBA" id="ARBA00023163"/>
    </source>
</evidence>
<keyword evidence="3" id="KW-1133">Transmembrane helix</keyword>
<evidence type="ECO:0000313" key="4">
    <source>
        <dbReference type="EMBL" id="GAA1938481.1"/>
    </source>
</evidence>
<organism evidence="4 5">
    <name type="scientific">Amycolatopsis minnesotensis</name>
    <dbReference type="NCBI Taxonomy" id="337894"/>
    <lineage>
        <taxon>Bacteria</taxon>
        <taxon>Bacillati</taxon>
        <taxon>Actinomycetota</taxon>
        <taxon>Actinomycetes</taxon>
        <taxon>Pseudonocardiales</taxon>
        <taxon>Pseudonocardiaceae</taxon>
        <taxon>Amycolatopsis</taxon>
    </lineage>
</organism>
<evidence type="ECO:0000313" key="5">
    <source>
        <dbReference type="Proteomes" id="UP001501116"/>
    </source>
</evidence>
<feature type="transmembrane region" description="Helical" evidence="3">
    <location>
        <begin position="260"/>
        <end position="281"/>
    </location>
</feature>
<dbReference type="Gene3D" id="1.10.10.1320">
    <property type="entry name" value="Anti-sigma factor, zinc-finger domain"/>
    <property type="match status" value="1"/>
</dbReference>
<keyword evidence="3" id="KW-0472">Membrane</keyword>
<accession>A0ABP5BC78</accession>
<gene>
    <name evidence="4" type="ORF">GCM10009754_01890</name>
</gene>
<proteinExistence type="predicted"/>
<dbReference type="InterPro" id="IPR041916">
    <property type="entry name" value="Anti_sigma_zinc_sf"/>
</dbReference>
<keyword evidence="1" id="KW-0805">Transcription regulation</keyword>
<keyword evidence="2" id="KW-0804">Transcription</keyword>
<comment type="caution">
    <text evidence="4">The sequence shown here is derived from an EMBL/GenBank/DDBJ whole genome shotgun (WGS) entry which is preliminary data.</text>
</comment>
<feature type="transmembrane region" description="Helical" evidence="3">
    <location>
        <begin position="137"/>
        <end position="157"/>
    </location>
</feature>
<evidence type="ECO:0000256" key="1">
    <source>
        <dbReference type="ARBA" id="ARBA00023015"/>
    </source>
</evidence>
<feature type="transmembrane region" description="Helical" evidence="3">
    <location>
        <begin position="97"/>
        <end position="125"/>
    </location>
</feature>
<sequence length="289" mass="30448">MVRHEMTDRTNGGHVSEVLIERYALGQQVSPEAEWAVEAHLEGCALCRAKLAEVVRSDAPAVSAVVDSVWSRVDSLVDSSVDAEVARRPKALGHNRFAAWLSTWAPPAMVPWVGMSVLVTAIALLCDLTGAFGFDRPSMLLLLSPVLPLFGVAAAWTRGLDPAWELVAPTPRSGLYLVLRRTLSVLVVVLPALVVAGLIAGTSPALGLVPCLAFTAGTLALGGFVGVTRASIALGGLWCLFVVGPALVRTRLPAAFEPWAMPIWGAVAVLAAAALVMRASAFTKLTSQR</sequence>
<feature type="transmembrane region" description="Helical" evidence="3">
    <location>
        <begin position="205"/>
        <end position="225"/>
    </location>
</feature>
<reference evidence="5" key="1">
    <citation type="journal article" date="2019" name="Int. J. Syst. Evol. Microbiol.">
        <title>The Global Catalogue of Microorganisms (GCM) 10K type strain sequencing project: providing services to taxonomists for standard genome sequencing and annotation.</title>
        <authorList>
            <consortium name="The Broad Institute Genomics Platform"/>
            <consortium name="The Broad Institute Genome Sequencing Center for Infectious Disease"/>
            <person name="Wu L."/>
            <person name="Ma J."/>
        </authorList>
    </citation>
    <scope>NUCLEOTIDE SEQUENCE [LARGE SCALE GENOMIC DNA]</scope>
    <source>
        <strain evidence="5">JCM 14545</strain>
    </source>
</reference>
<keyword evidence="3" id="KW-0812">Transmembrane</keyword>
<keyword evidence="5" id="KW-1185">Reference proteome</keyword>
<feature type="transmembrane region" description="Helical" evidence="3">
    <location>
        <begin position="178"/>
        <end position="199"/>
    </location>
</feature>
<protein>
    <submittedName>
        <fullName evidence="4">Zf-HC2 domain-containing protein</fullName>
    </submittedName>
</protein>